<dbReference type="EMBL" id="BJMM01000002">
    <property type="protein sequence ID" value="GEB47951.1"/>
    <property type="molecule type" value="Genomic_DNA"/>
</dbReference>
<proteinExistence type="predicted"/>
<dbReference type="InterPro" id="IPR050641">
    <property type="entry name" value="RIFMO-like"/>
</dbReference>
<evidence type="ECO:0000256" key="1">
    <source>
        <dbReference type="ARBA" id="ARBA00001974"/>
    </source>
</evidence>
<dbReference type="Proteomes" id="UP000319210">
    <property type="component" value="Unassembled WGS sequence"/>
</dbReference>
<dbReference type="InterPro" id="IPR036188">
    <property type="entry name" value="FAD/NAD-bd_sf"/>
</dbReference>
<evidence type="ECO:0000256" key="3">
    <source>
        <dbReference type="ARBA" id="ARBA00022827"/>
    </source>
</evidence>
<evidence type="ECO:0000259" key="4">
    <source>
        <dbReference type="Pfam" id="PF01494"/>
    </source>
</evidence>
<comment type="cofactor">
    <cofactor evidence="1">
        <name>FAD</name>
        <dbReference type="ChEBI" id="CHEBI:57692"/>
    </cofactor>
</comment>
<feature type="domain" description="FAD-binding" evidence="4">
    <location>
        <begin position="2"/>
        <end position="338"/>
    </location>
</feature>
<name>A0A4Y3QRX6_STRCI</name>
<protein>
    <submittedName>
        <fullName evidence="5">FAD-dependent oxidoreductase</fullName>
    </submittedName>
</protein>
<dbReference type="GO" id="GO:0016709">
    <property type="term" value="F:oxidoreductase activity, acting on paired donors, with incorporation or reduction of molecular oxygen, NAD(P)H as one donor, and incorporation of one atom of oxygen"/>
    <property type="evidence" value="ECO:0007669"/>
    <property type="project" value="UniProtKB-ARBA"/>
</dbReference>
<sequence length="478" mass="51808">MRTQVIVVGAGPTGLMLAHELTLAGVSVVVLEKQRERGIQSRAGGLQPRTAEVLDLRGLLDPLLDDAQPSDPIGGHFAMLPVELDCRPWRTRHPHLVKLPQARLEAHLERLLVGRGVPVLRGHEVTEVEQDADGVRAGDVHGDYLVACDGAHSAVRSLLGVPFPGRAGRMSAVAADLTLASRSDAVPTAQGHFSRYPRTAGGFFAILHPLDDGLYRMLFGKLTGDGPGRRAPVTADEVSEALHAVYGPGTELGALRAASRFSDAERQVERYRENRVFFAGDAAHIHMPIGGQGVNLGIQDAVNLGWKLAAALNGWAPAGLLDSYHDERHPVAARVLRHTRAQSLITNPGRDEDAAAVRELMTELLRLPDANRYIAGMMSGLDLRYPGLGPRLTDYDLTVDDRPTRASDLLHTGQGLLLCLDGRTRQLGRHSDRVRQVLASTTEDTADTTALLVRPDGYIAWTDTDEQPLDEALGRWFG</sequence>
<evidence type="ECO:0000256" key="2">
    <source>
        <dbReference type="ARBA" id="ARBA00022630"/>
    </source>
</evidence>
<gene>
    <name evidence="5" type="ORF">SCA03_05020</name>
</gene>
<dbReference type="RefSeq" id="WP_086815538.1">
    <property type="nucleotide sequence ID" value="NZ_BJMM01000002.1"/>
</dbReference>
<dbReference type="PANTHER" id="PTHR43004">
    <property type="entry name" value="TRK SYSTEM POTASSIUM UPTAKE PROTEIN"/>
    <property type="match status" value="1"/>
</dbReference>
<evidence type="ECO:0000313" key="5">
    <source>
        <dbReference type="EMBL" id="GEB47951.1"/>
    </source>
</evidence>
<reference evidence="5 6" key="1">
    <citation type="submission" date="2019-06" db="EMBL/GenBank/DDBJ databases">
        <title>Whole genome shotgun sequence of Streptomyces cacaoi subsp. cacaoi NBRC 12748.</title>
        <authorList>
            <person name="Hosoyama A."/>
            <person name="Uohara A."/>
            <person name="Ohji S."/>
            <person name="Ichikawa N."/>
        </authorList>
    </citation>
    <scope>NUCLEOTIDE SEQUENCE [LARGE SCALE GENOMIC DNA]</scope>
    <source>
        <strain evidence="5 6">NBRC 12748</strain>
    </source>
</reference>
<accession>A0A4Y3QRX6</accession>
<organism evidence="5 6">
    <name type="scientific">Streptomyces cacaoi</name>
    <dbReference type="NCBI Taxonomy" id="1898"/>
    <lineage>
        <taxon>Bacteria</taxon>
        <taxon>Bacillati</taxon>
        <taxon>Actinomycetota</taxon>
        <taxon>Actinomycetes</taxon>
        <taxon>Kitasatosporales</taxon>
        <taxon>Streptomycetaceae</taxon>
        <taxon>Streptomyces</taxon>
    </lineage>
</organism>
<dbReference type="Gene3D" id="3.50.50.60">
    <property type="entry name" value="FAD/NAD(P)-binding domain"/>
    <property type="match status" value="1"/>
</dbReference>
<keyword evidence="6" id="KW-1185">Reference proteome</keyword>
<dbReference type="Gene3D" id="3.40.30.120">
    <property type="match status" value="1"/>
</dbReference>
<comment type="caution">
    <text evidence="5">The sequence shown here is derived from an EMBL/GenBank/DDBJ whole genome shotgun (WGS) entry which is preliminary data.</text>
</comment>
<keyword evidence="2" id="KW-0285">Flavoprotein</keyword>
<dbReference type="Pfam" id="PF21274">
    <property type="entry name" value="Rng_hyd_C"/>
    <property type="match status" value="1"/>
</dbReference>
<dbReference type="PRINTS" id="PR00420">
    <property type="entry name" value="RNGMNOXGNASE"/>
</dbReference>
<dbReference type="Pfam" id="PF01494">
    <property type="entry name" value="FAD_binding_3"/>
    <property type="match status" value="1"/>
</dbReference>
<dbReference type="PANTHER" id="PTHR43004:SF19">
    <property type="entry name" value="BINDING MONOOXYGENASE, PUTATIVE (JCVI)-RELATED"/>
    <property type="match status" value="1"/>
</dbReference>
<dbReference type="Gene3D" id="3.30.70.2450">
    <property type="match status" value="1"/>
</dbReference>
<keyword evidence="3" id="KW-0274">FAD</keyword>
<evidence type="ECO:0000313" key="6">
    <source>
        <dbReference type="Proteomes" id="UP000319210"/>
    </source>
</evidence>
<dbReference type="GO" id="GO:0071949">
    <property type="term" value="F:FAD binding"/>
    <property type="evidence" value="ECO:0007669"/>
    <property type="project" value="InterPro"/>
</dbReference>
<dbReference type="SUPFAM" id="SSF51905">
    <property type="entry name" value="FAD/NAD(P)-binding domain"/>
    <property type="match status" value="1"/>
</dbReference>
<dbReference type="AlphaFoldDB" id="A0A4Y3QRX6"/>
<dbReference type="InterPro" id="IPR002938">
    <property type="entry name" value="FAD-bd"/>
</dbReference>
<dbReference type="OrthoDB" id="8670884at2"/>